<dbReference type="RefSeq" id="WP_158662646.1">
    <property type="nucleotide sequence ID" value="NZ_FYDD01000004.1"/>
</dbReference>
<accession>A0A8J6P3Z6</accession>
<keyword evidence="1" id="KW-0812">Transmembrane</keyword>
<proteinExistence type="predicted"/>
<dbReference type="Pfam" id="PF02518">
    <property type="entry name" value="HATPase_c"/>
    <property type="match status" value="1"/>
</dbReference>
<feature type="transmembrane region" description="Helical" evidence="1">
    <location>
        <begin position="296"/>
        <end position="320"/>
    </location>
</feature>
<dbReference type="OrthoDB" id="138378at2"/>
<dbReference type="EMBL" id="JACRTL010000003">
    <property type="protein sequence ID" value="MBC8610758.1"/>
    <property type="molecule type" value="Genomic_DNA"/>
</dbReference>
<sequence>MIKKKNKFRYFSVNTKIFVSYVPILLMLICIGFGVFRSVLQINAMKKICISRVSELQQISDKMEYIHQNTINISNVYLFNETIQNFLNYPDTETQFEQSRRYTRARTTLTEQHSIFYNIPFYTTIYGFREEAYVTNSPYGNRETDKKRVSEYQKMIEGQYSQLYWADVKNAKGDIVLTAARYIFDPSNGETLGMIFFDFAESLFSQTFQKSLQNNETISLIWENGQIISSSDPDRAEKAFAGKDLLDKMEGYSSGYFHDTEQEELVCFAKYAGWDLYIVKTEPYQEVISTLSEPDLYLAVLIVTVIVVFTLVTILLSHYISQPLKALTREVGRFHNRTEKPNSRRLMVKGDEIFYLREEYYKLQQRIDSLIEQTIKEQESKREYEMKALQNQINPHFLYNTLLSLRFLNRIGERQKLDQTILALVRLLSNLFEKEASSHTIREELELLQDYILIQQTRYGNNFDVEYHCTEEVLDCKIEKLILQPLVENAIFHGISSYEDGGQIKISICRQDTQVKIKIWDNGVGLENSCQPSEHTVQIKHGIGLDNVKKRLYLMYGEKYHLDLFTPTEGGTAALLEIPYQKEEKEEPYAKGDDC</sequence>
<dbReference type="Gene3D" id="3.30.565.10">
    <property type="entry name" value="Histidine kinase-like ATPase, C-terminal domain"/>
    <property type="match status" value="1"/>
</dbReference>
<keyword evidence="4" id="KW-0418">Kinase</keyword>
<dbReference type="InterPro" id="IPR010559">
    <property type="entry name" value="Sig_transdc_His_kin_internal"/>
</dbReference>
<keyword evidence="5" id="KW-1185">Reference proteome</keyword>
<reference evidence="4" key="1">
    <citation type="submission" date="2020-08" db="EMBL/GenBank/DDBJ databases">
        <title>Genome public.</title>
        <authorList>
            <person name="Liu C."/>
            <person name="Sun Q."/>
        </authorList>
    </citation>
    <scope>NUCLEOTIDE SEQUENCE</scope>
    <source>
        <strain evidence="4">NSJ-15</strain>
    </source>
</reference>
<keyword evidence="1" id="KW-0472">Membrane</keyword>
<comment type="caution">
    <text evidence="4">The sequence shown here is derived from an EMBL/GenBank/DDBJ whole genome shotgun (WGS) entry which is preliminary data.</text>
</comment>
<evidence type="ECO:0000313" key="4">
    <source>
        <dbReference type="EMBL" id="MBC8610758.1"/>
    </source>
</evidence>
<dbReference type="AlphaFoldDB" id="A0A8J6P3Z6"/>
<evidence type="ECO:0000313" key="5">
    <source>
        <dbReference type="Proteomes" id="UP000632659"/>
    </source>
</evidence>
<gene>
    <name evidence="4" type="ORF">H8702_06420</name>
</gene>
<feature type="domain" description="Histidine kinase/HSP90-like ATPase" evidence="2">
    <location>
        <begin position="481"/>
        <end position="580"/>
    </location>
</feature>
<name>A0A8J6P3Z6_9FIRM</name>
<dbReference type="SUPFAM" id="SSF55874">
    <property type="entry name" value="ATPase domain of HSP90 chaperone/DNA topoisomerase II/histidine kinase"/>
    <property type="match status" value="1"/>
</dbReference>
<dbReference type="PANTHER" id="PTHR34220">
    <property type="entry name" value="SENSOR HISTIDINE KINASE YPDA"/>
    <property type="match status" value="1"/>
</dbReference>
<dbReference type="Proteomes" id="UP000632659">
    <property type="component" value="Unassembled WGS sequence"/>
</dbReference>
<dbReference type="InterPro" id="IPR050640">
    <property type="entry name" value="Bact_2-comp_sensor_kinase"/>
</dbReference>
<keyword evidence="4" id="KW-0808">Transferase</keyword>
<dbReference type="GO" id="GO:0000155">
    <property type="term" value="F:phosphorelay sensor kinase activity"/>
    <property type="evidence" value="ECO:0007669"/>
    <property type="project" value="InterPro"/>
</dbReference>
<keyword evidence="1" id="KW-1133">Transmembrane helix</keyword>
<dbReference type="PANTHER" id="PTHR34220:SF7">
    <property type="entry name" value="SENSOR HISTIDINE KINASE YPDA"/>
    <property type="match status" value="1"/>
</dbReference>
<feature type="domain" description="Signal transduction histidine kinase internal region" evidence="3">
    <location>
        <begin position="385"/>
        <end position="463"/>
    </location>
</feature>
<protein>
    <submittedName>
        <fullName evidence="4">Sensor histidine kinase</fullName>
    </submittedName>
</protein>
<dbReference type="GO" id="GO:0016020">
    <property type="term" value="C:membrane"/>
    <property type="evidence" value="ECO:0007669"/>
    <property type="project" value="InterPro"/>
</dbReference>
<evidence type="ECO:0000259" key="2">
    <source>
        <dbReference type="Pfam" id="PF02518"/>
    </source>
</evidence>
<organism evidence="4 5">
    <name type="scientific">Massiliimalia timonensis</name>
    <dbReference type="NCBI Taxonomy" id="1987501"/>
    <lineage>
        <taxon>Bacteria</taxon>
        <taxon>Bacillati</taxon>
        <taxon>Bacillota</taxon>
        <taxon>Clostridia</taxon>
        <taxon>Eubacteriales</taxon>
        <taxon>Oscillospiraceae</taxon>
        <taxon>Massiliimalia</taxon>
    </lineage>
</organism>
<dbReference type="Pfam" id="PF06580">
    <property type="entry name" value="His_kinase"/>
    <property type="match status" value="1"/>
</dbReference>
<dbReference type="InterPro" id="IPR003594">
    <property type="entry name" value="HATPase_dom"/>
</dbReference>
<feature type="transmembrane region" description="Helical" evidence="1">
    <location>
        <begin position="21"/>
        <end position="40"/>
    </location>
</feature>
<evidence type="ECO:0000259" key="3">
    <source>
        <dbReference type="Pfam" id="PF06580"/>
    </source>
</evidence>
<evidence type="ECO:0000256" key="1">
    <source>
        <dbReference type="SAM" id="Phobius"/>
    </source>
</evidence>
<dbReference type="InterPro" id="IPR036890">
    <property type="entry name" value="HATPase_C_sf"/>
</dbReference>